<accession>A0A182UZX0</accession>
<proteinExistence type="predicted"/>
<dbReference type="Proteomes" id="UP000075903">
    <property type="component" value="Unassembled WGS sequence"/>
</dbReference>
<evidence type="ECO:0008006" key="3">
    <source>
        <dbReference type="Google" id="ProtNLM"/>
    </source>
</evidence>
<dbReference type="AlphaFoldDB" id="A0A182UZX0"/>
<dbReference type="VEuPathDB" id="VectorBase:AMEM006513"/>
<evidence type="ECO:0000313" key="1">
    <source>
        <dbReference type="EnsemblMetazoa" id="AMEM006513-PA"/>
    </source>
</evidence>
<dbReference type="VEuPathDB" id="VectorBase:AMEM21_009943"/>
<reference evidence="1" key="1">
    <citation type="submission" date="2020-05" db="UniProtKB">
        <authorList>
            <consortium name="EnsemblMetazoa"/>
        </authorList>
    </citation>
    <scope>IDENTIFICATION</scope>
    <source>
        <strain evidence="1">MAF</strain>
    </source>
</reference>
<keyword evidence="2" id="KW-1185">Reference proteome</keyword>
<name>A0A182UZX0_ANOME</name>
<evidence type="ECO:0000313" key="2">
    <source>
        <dbReference type="Proteomes" id="UP000075903"/>
    </source>
</evidence>
<sequence>MASLRLLAHYHYQRAAWYSRVLQSIRTQSTDATGVAHEKAQSYVHHIGSKPLVYRNVGQHLRLAAERFPNNEAIVSCHEAGARLTYAAVLDKIGWLPPSISSICGRAIASVSGRRMGHSSTSPIWRRRVPA</sequence>
<protein>
    <recommendedName>
        <fullName evidence="3">AMP-dependent synthetase/ligase domain-containing protein</fullName>
    </recommendedName>
</protein>
<organism evidence="1 2">
    <name type="scientific">Anopheles merus</name>
    <name type="common">Mosquito</name>
    <dbReference type="NCBI Taxonomy" id="30066"/>
    <lineage>
        <taxon>Eukaryota</taxon>
        <taxon>Metazoa</taxon>
        <taxon>Ecdysozoa</taxon>
        <taxon>Arthropoda</taxon>
        <taxon>Hexapoda</taxon>
        <taxon>Insecta</taxon>
        <taxon>Pterygota</taxon>
        <taxon>Neoptera</taxon>
        <taxon>Endopterygota</taxon>
        <taxon>Diptera</taxon>
        <taxon>Nematocera</taxon>
        <taxon>Culicoidea</taxon>
        <taxon>Culicidae</taxon>
        <taxon>Anophelinae</taxon>
        <taxon>Anopheles</taxon>
    </lineage>
</organism>
<dbReference type="STRING" id="30066.A0A182UZX0"/>
<dbReference type="EnsemblMetazoa" id="AMEM006513-RA">
    <property type="protein sequence ID" value="AMEM006513-PA"/>
    <property type="gene ID" value="AMEM006513"/>
</dbReference>